<dbReference type="Pfam" id="PF02176">
    <property type="entry name" value="zf-TRAF"/>
    <property type="match status" value="1"/>
</dbReference>
<dbReference type="InterPro" id="IPR001841">
    <property type="entry name" value="Znf_RING"/>
</dbReference>
<sequence length="588" mass="67746">MQPLRITAIHHPMPPLRKAKFLPEEVLSSASMASEESPGHSDIFARQNSTSGVSLDFEADTDYQFVETLEDRYKCASCHLVLHNPHQTGCGHRFCQHCIISLKDRSAVPICPVDKEIIKMHEVFKDNCCKREVLNLQVFCKNVPDCNSKIILGRYRDHLQQCCFENVQCTNDGCHDQVLRKDLKDHLSLQCRFREEKCQYCNNYVVSINLKNHENNDCPDYPVPCLQNCSQIILKKEIDEHFFVCPEAEVDCPYKQYGCSVKVKRGKLAEHENASLREHMLQILEKNSRLEEQISDLYKSLEFKESKIQQLADAVKKCEKEFRQFAQLFGKNSNLMVSTQTLANHLDKSTWLETQVKQLIQMASQQQNKFDLRPLLETIENVKQKIALMETYDQRLVVLEGQSNKHDVHINIHKAQLNKNEERFKLLESTCYNGKLIWKIMDYKLKKKEAVEGRTPSVFSQPFYTSRCGYRLCARAYLNGDGSGKGTHVSLYFVVMKGEFDSLLPWPFKQKVTLMLLDQSGKKNHIVEVFKADPNSSSFKRPDGDMNIASGCPRFVAHTVLENTKNAFVKDDTLFLKVVVDLTDLEEL</sequence>
<dbReference type="InterPro" id="IPR001293">
    <property type="entry name" value="Znf_TRAF"/>
</dbReference>
<evidence type="ECO:0000313" key="20">
    <source>
        <dbReference type="Proteomes" id="UP000050525"/>
    </source>
</evidence>
<dbReference type="PROSITE" id="PS50145">
    <property type="entry name" value="ZF_TRAF"/>
    <property type="match status" value="2"/>
</dbReference>
<dbReference type="GO" id="GO:0008270">
    <property type="term" value="F:zinc ion binding"/>
    <property type="evidence" value="ECO:0007669"/>
    <property type="project" value="UniProtKB-UniRule"/>
</dbReference>
<dbReference type="Pfam" id="PF21363">
    <property type="entry name" value="TRAF3_RING"/>
    <property type="match status" value="1"/>
</dbReference>
<evidence type="ECO:0000256" key="10">
    <source>
        <dbReference type="ARBA" id="ARBA00022843"/>
    </source>
</evidence>
<dbReference type="SMART" id="SM00061">
    <property type="entry name" value="MATH"/>
    <property type="match status" value="1"/>
</dbReference>
<comment type="similarity">
    <text evidence="2">Belongs to the TNF receptor-associated factor family. A subfamily.</text>
</comment>
<gene>
    <name evidence="19" type="primary">TRAF5</name>
    <name evidence="19" type="ORF">Y1Q_0013652</name>
</gene>
<comment type="subcellular location">
    <subcellularLocation>
        <location evidence="1">Cytoplasm</location>
        <location evidence="1">Cytosol</location>
    </subcellularLocation>
</comment>
<keyword evidence="7" id="KW-0677">Repeat</keyword>
<dbReference type="SUPFAM" id="SSF57850">
    <property type="entry name" value="RING/U-box"/>
    <property type="match status" value="1"/>
</dbReference>
<evidence type="ECO:0000256" key="8">
    <source>
        <dbReference type="ARBA" id="ARBA00022771"/>
    </source>
</evidence>
<keyword evidence="20" id="KW-1185">Reference proteome</keyword>
<dbReference type="GO" id="GO:0043123">
    <property type="term" value="P:positive regulation of canonical NF-kappaB signal transduction"/>
    <property type="evidence" value="ECO:0007669"/>
    <property type="project" value="InterPro"/>
</dbReference>
<evidence type="ECO:0000313" key="19">
    <source>
        <dbReference type="EMBL" id="KYO43647.1"/>
    </source>
</evidence>
<feature type="domain" description="RING-type" evidence="16">
    <location>
        <begin position="75"/>
        <end position="115"/>
    </location>
</feature>
<evidence type="ECO:0000256" key="12">
    <source>
        <dbReference type="ARBA" id="ARBA00057263"/>
    </source>
</evidence>
<dbReference type="InterPro" id="IPR013083">
    <property type="entry name" value="Znf_RING/FYVE/PHD"/>
</dbReference>
<feature type="domain" description="TRAF-type" evidence="18">
    <location>
        <begin position="158"/>
        <end position="201"/>
    </location>
</feature>
<evidence type="ECO:0000259" key="18">
    <source>
        <dbReference type="PROSITE" id="PS50145"/>
    </source>
</evidence>
<dbReference type="GO" id="GO:0006915">
    <property type="term" value="P:apoptotic process"/>
    <property type="evidence" value="ECO:0007669"/>
    <property type="project" value="UniProtKB-KW"/>
</dbReference>
<accession>A0A151P3K1</accession>
<dbReference type="GO" id="GO:0042981">
    <property type="term" value="P:regulation of apoptotic process"/>
    <property type="evidence" value="ECO:0007669"/>
    <property type="project" value="InterPro"/>
</dbReference>
<dbReference type="GO" id="GO:0005164">
    <property type="term" value="F:tumor necrosis factor receptor binding"/>
    <property type="evidence" value="ECO:0007669"/>
    <property type="project" value="UniProtKB-UniRule"/>
</dbReference>
<feature type="zinc finger region" description="TRAF-type" evidence="14">
    <location>
        <begin position="213"/>
        <end position="268"/>
    </location>
</feature>
<dbReference type="InterPro" id="IPR049440">
    <property type="entry name" value="TRAF3/5_RING"/>
</dbReference>
<evidence type="ECO:0000256" key="14">
    <source>
        <dbReference type="PROSITE-ProRule" id="PRU00207"/>
    </source>
</evidence>
<dbReference type="Gene3D" id="2.60.210.10">
    <property type="entry name" value="Apoptosis, Tumor Necrosis Factor Receptor Associated Protein 2, Chain A"/>
    <property type="match status" value="1"/>
</dbReference>
<dbReference type="CDD" id="cd16642">
    <property type="entry name" value="mRING-HC-C3HC3D_TRAF5"/>
    <property type="match status" value="1"/>
</dbReference>
<reference evidence="19 20" key="1">
    <citation type="journal article" date="2012" name="Genome Biol.">
        <title>Sequencing three crocodilian genomes to illuminate the evolution of archosaurs and amniotes.</title>
        <authorList>
            <person name="St John J.A."/>
            <person name="Braun E.L."/>
            <person name="Isberg S.R."/>
            <person name="Miles L.G."/>
            <person name="Chong A.Y."/>
            <person name="Gongora J."/>
            <person name="Dalzell P."/>
            <person name="Moran C."/>
            <person name="Bed'hom B."/>
            <person name="Abzhanov A."/>
            <person name="Burgess S.C."/>
            <person name="Cooksey A.M."/>
            <person name="Castoe T.A."/>
            <person name="Crawford N.G."/>
            <person name="Densmore L.D."/>
            <person name="Drew J.C."/>
            <person name="Edwards S.V."/>
            <person name="Faircloth B.C."/>
            <person name="Fujita M.K."/>
            <person name="Greenwold M.J."/>
            <person name="Hoffmann F.G."/>
            <person name="Howard J.M."/>
            <person name="Iguchi T."/>
            <person name="Janes D.E."/>
            <person name="Khan S.Y."/>
            <person name="Kohno S."/>
            <person name="de Koning A.J."/>
            <person name="Lance S.L."/>
            <person name="McCarthy F.M."/>
            <person name="McCormack J.E."/>
            <person name="Merchant M.E."/>
            <person name="Peterson D.G."/>
            <person name="Pollock D.D."/>
            <person name="Pourmand N."/>
            <person name="Raney B.J."/>
            <person name="Roessler K.A."/>
            <person name="Sanford J.R."/>
            <person name="Sawyer R.H."/>
            <person name="Schmidt C.J."/>
            <person name="Triplett E.W."/>
            <person name="Tuberville T.D."/>
            <person name="Venegas-Anaya M."/>
            <person name="Howard J.T."/>
            <person name="Jarvis E.D."/>
            <person name="Guillette L.J.Jr."/>
            <person name="Glenn T.C."/>
            <person name="Green R.E."/>
            <person name="Ray D.A."/>
        </authorList>
    </citation>
    <scope>NUCLEOTIDE SEQUENCE [LARGE SCALE GENOMIC DNA]</scope>
    <source>
        <strain evidence="19">KSC_2009_1</strain>
    </source>
</reference>
<dbReference type="SMART" id="SM00184">
    <property type="entry name" value="RING"/>
    <property type="match status" value="1"/>
</dbReference>
<dbReference type="PROSITE" id="PS50089">
    <property type="entry name" value="ZF_RING_2"/>
    <property type="match status" value="1"/>
</dbReference>
<dbReference type="STRING" id="8496.A0A151P3K1"/>
<evidence type="ECO:0000259" key="16">
    <source>
        <dbReference type="PROSITE" id="PS50089"/>
    </source>
</evidence>
<dbReference type="PIRSF" id="PIRSF015614">
    <property type="entry name" value="TRAF"/>
    <property type="match status" value="1"/>
</dbReference>
<evidence type="ECO:0000256" key="5">
    <source>
        <dbReference type="ARBA" id="ARBA00022703"/>
    </source>
</evidence>
<dbReference type="Pfam" id="PF21355">
    <property type="entry name" value="TRAF-mep_MATH"/>
    <property type="match status" value="1"/>
</dbReference>
<dbReference type="GO" id="GO:0061630">
    <property type="term" value="F:ubiquitin protein ligase activity"/>
    <property type="evidence" value="ECO:0007669"/>
    <property type="project" value="UniProtKB-EC"/>
</dbReference>
<dbReference type="InterPro" id="IPR008974">
    <property type="entry name" value="TRAF-like"/>
</dbReference>
<evidence type="ECO:0000256" key="9">
    <source>
        <dbReference type="ARBA" id="ARBA00022833"/>
    </source>
</evidence>
<keyword evidence="9 13" id="KW-0862">Zinc</keyword>
<keyword evidence="6 13" id="KW-0479">Metal-binding</keyword>
<feature type="coiled-coil region" evidence="15">
    <location>
        <begin position="273"/>
        <end position="321"/>
    </location>
</feature>
<evidence type="ECO:0000256" key="13">
    <source>
        <dbReference type="PIRNR" id="PIRNR015614"/>
    </source>
</evidence>
<evidence type="ECO:0000256" key="3">
    <source>
        <dbReference type="ARBA" id="ARBA00022490"/>
    </source>
</evidence>
<keyword evidence="5" id="KW-0053">Apoptosis</keyword>
<dbReference type="Gene3D" id="3.30.40.10">
    <property type="entry name" value="Zinc/RING finger domain, C3HC4 (zinc finger)"/>
    <property type="match status" value="3"/>
</dbReference>
<comment type="function">
    <text evidence="12">Adapter protein and signal transducer that links members of the tumor necrosis factor receptor family to different signaling pathways by association with the receptor cytoplasmic domain and kinases. Mediates activation of NF-kappa-B and probably JNK. Seems to be involved in apoptosis. Plays a role in mediating activation of NF-kappa-B by EIF2AK2/PKR.</text>
</comment>
<dbReference type="PANTHER" id="PTHR10131:SF83">
    <property type="entry name" value="TNF RECEPTOR-ASSOCIATED FACTOR 5"/>
    <property type="match status" value="1"/>
</dbReference>
<dbReference type="FunFam" id="3.30.40.10:FF:000323">
    <property type="entry name" value="TNF receptor-associated factor"/>
    <property type="match status" value="1"/>
</dbReference>
<proteinExistence type="inferred from homology"/>
<feature type="domain" description="MATH" evidence="17">
    <location>
        <begin position="433"/>
        <end position="580"/>
    </location>
</feature>
<keyword evidence="19" id="KW-0675">Receptor</keyword>
<keyword evidence="3 13" id="KW-0963">Cytoplasm</keyword>
<dbReference type="GO" id="GO:0031996">
    <property type="term" value="F:thioesterase binding"/>
    <property type="evidence" value="ECO:0007669"/>
    <property type="project" value="TreeGrafter"/>
</dbReference>
<dbReference type="GO" id="GO:0019221">
    <property type="term" value="P:cytokine-mediated signaling pathway"/>
    <property type="evidence" value="ECO:0007669"/>
    <property type="project" value="UniProtKB-ARBA"/>
</dbReference>
<keyword evidence="8 14" id="KW-0863">Zinc-finger</keyword>
<dbReference type="AlphaFoldDB" id="A0A151P3K1"/>
<dbReference type="PROSITE" id="PS00518">
    <property type="entry name" value="ZF_RING_1"/>
    <property type="match status" value="1"/>
</dbReference>
<dbReference type="FunFam" id="3.30.40.10:FF:000356">
    <property type="entry name" value="TNF receptor-associated factor"/>
    <property type="match status" value="1"/>
</dbReference>
<evidence type="ECO:0000256" key="15">
    <source>
        <dbReference type="SAM" id="Coils"/>
    </source>
</evidence>
<dbReference type="EC" id="2.3.2.27" evidence="13"/>
<dbReference type="eggNOG" id="KOG0297">
    <property type="taxonomic scope" value="Eukaryota"/>
</dbReference>
<evidence type="ECO:0000256" key="11">
    <source>
        <dbReference type="ARBA" id="ARBA00023054"/>
    </source>
</evidence>
<dbReference type="InterPro" id="IPR012227">
    <property type="entry name" value="TNF_rcpt-assoc_TRAF_met"/>
</dbReference>
<evidence type="ECO:0000259" key="17">
    <source>
        <dbReference type="PROSITE" id="PS50144"/>
    </source>
</evidence>
<organism evidence="19 20">
    <name type="scientific">Alligator mississippiensis</name>
    <name type="common">American alligator</name>
    <dbReference type="NCBI Taxonomy" id="8496"/>
    <lineage>
        <taxon>Eukaryota</taxon>
        <taxon>Metazoa</taxon>
        <taxon>Chordata</taxon>
        <taxon>Craniata</taxon>
        <taxon>Vertebrata</taxon>
        <taxon>Euteleostomi</taxon>
        <taxon>Archelosauria</taxon>
        <taxon>Archosauria</taxon>
        <taxon>Crocodylia</taxon>
        <taxon>Alligatoridae</taxon>
        <taxon>Alligatorinae</taxon>
        <taxon>Alligator</taxon>
    </lineage>
</organism>
<dbReference type="Proteomes" id="UP000050525">
    <property type="component" value="Unassembled WGS sequence"/>
</dbReference>
<evidence type="ECO:0000256" key="1">
    <source>
        <dbReference type="ARBA" id="ARBA00004514"/>
    </source>
</evidence>
<dbReference type="InterPro" id="IPR049342">
    <property type="entry name" value="TRAF1-6_MATH_dom"/>
</dbReference>
<evidence type="ECO:0000256" key="7">
    <source>
        <dbReference type="ARBA" id="ARBA00022737"/>
    </source>
</evidence>
<dbReference type="GO" id="GO:0005829">
    <property type="term" value="C:cytosol"/>
    <property type="evidence" value="ECO:0007669"/>
    <property type="project" value="UniProtKB-SubCell"/>
</dbReference>
<comment type="caution">
    <text evidence="19">The sequence shown here is derived from an EMBL/GenBank/DDBJ whole genome shotgun (WGS) entry which is preliminary data.</text>
</comment>
<keyword evidence="11 15" id="KW-0175">Coiled coil</keyword>
<dbReference type="GO" id="GO:0009898">
    <property type="term" value="C:cytoplasmic side of plasma membrane"/>
    <property type="evidence" value="ECO:0007669"/>
    <property type="project" value="TreeGrafter"/>
</dbReference>
<dbReference type="InterPro" id="IPR017907">
    <property type="entry name" value="Znf_RING_CS"/>
</dbReference>
<evidence type="ECO:0000256" key="6">
    <source>
        <dbReference type="ARBA" id="ARBA00022723"/>
    </source>
</evidence>
<dbReference type="PROSITE" id="PS50144">
    <property type="entry name" value="MATH"/>
    <property type="match status" value="1"/>
</dbReference>
<dbReference type="EMBL" id="AKHW03001146">
    <property type="protein sequence ID" value="KYO43647.1"/>
    <property type="molecule type" value="Genomic_DNA"/>
</dbReference>
<dbReference type="InterPro" id="IPR002083">
    <property type="entry name" value="MATH/TRAF_dom"/>
</dbReference>
<evidence type="ECO:0000256" key="4">
    <source>
        <dbReference type="ARBA" id="ARBA00022499"/>
    </source>
</evidence>
<feature type="domain" description="TRAF-type" evidence="18">
    <location>
        <begin position="213"/>
        <end position="268"/>
    </location>
</feature>
<dbReference type="SUPFAM" id="SSF49599">
    <property type="entry name" value="TRAF domain-like"/>
    <property type="match status" value="3"/>
</dbReference>
<evidence type="ECO:0000256" key="2">
    <source>
        <dbReference type="ARBA" id="ARBA00006608"/>
    </source>
</evidence>
<dbReference type="FunFam" id="3.30.40.10:FF:000274">
    <property type="entry name" value="TNF receptor-associated factor"/>
    <property type="match status" value="1"/>
</dbReference>
<dbReference type="FunFam" id="2.60.210.10:FF:000001">
    <property type="entry name" value="TNF receptor-associated factor"/>
    <property type="match status" value="1"/>
</dbReference>
<feature type="zinc finger region" description="TRAF-type" evidence="14">
    <location>
        <begin position="158"/>
        <end position="201"/>
    </location>
</feature>
<dbReference type="PANTHER" id="PTHR10131">
    <property type="entry name" value="TNF RECEPTOR ASSOCIATED FACTOR"/>
    <property type="match status" value="1"/>
</dbReference>
<dbReference type="InterPro" id="IPR027130">
    <property type="entry name" value="TRAF5_C3HC3D_RING-HC_finger"/>
</dbReference>
<keyword evidence="10" id="KW-0832">Ubl conjugation</keyword>
<keyword evidence="4" id="KW-1017">Isopeptide bond</keyword>
<name>A0A151P3K1_ALLMI</name>
<protein>
    <recommendedName>
        <fullName evidence="13">TNF receptor-associated factor</fullName>
        <ecNumber evidence="13">2.3.2.27</ecNumber>
    </recommendedName>
</protein>
<comment type="catalytic activity">
    <reaction evidence="13">
        <text>S-ubiquitinyl-[E2 ubiquitin-conjugating enzyme]-L-cysteine + [acceptor protein]-L-lysine = [E2 ubiquitin-conjugating enzyme]-L-cysteine + N(6)-ubiquitinyl-[acceptor protein]-L-lysine.</text>
        <dbReference type="EC" id="2.3.2.27"/>
    </reaction>
</comment>